<feature type="transmembrane region" description="Helical" evidence="1">
    <location>
        <begin position="12"/>
        <end position="33"/>
    </location>
</feature>
<name>A0L8Z9_MAGMM</name>
<feature type="transmembrane region" description="Helical" evidence="1">
    <location>
        <begin position="107"/>
        <end position="125"/>
    </location>
</feature>
<dbReference type="STRING" id="156889.Mmc1_1934"/>
<protein>
    <submittedName>
        <fullName evidence="2">Uncharacterized protein</fullName>
    </submittedName>
</protein>
<evidence type="ECO:0000313" key="3">
    <source>
        <dbReference type="Proteomes" id="UP000002586"/>
    </source>
</evidence>
<keyword evidence="1" id="KW-1133">Transmembrane helix</keyword>
<keyword evidence="1" id="KW-0472">Membrane</keyword>
<dbReference type="RefSeq" id="WP_011713586.1">
    <property type="nucleotide sequence ID" value="NC_008576.1"/>
</dbReference>
<dbReference type="AlphaFoldDB" id="A0L8Z9"/>
<reference evidence="2 3" key="2">
    <citation type="journal article" date="2012" name="Int. J. Syst. Evol. Microbiol.">
        <title>Magnetococcus marinus gen. nov., sp. nov., a marine, magnetotactic bacterium that represents a novel lineage (Magnetococcaceae fam. nov.; Magnetococcales ord. nov.) at the base of the Alphaproteobacteria.</title>
        <authorList>
            <person name="Bazylinski D.A."/>
            <person name="Williams T.J."/>
            <person name="Lefevre C.T."/>
            <person name="Berg R.J."/>
            <person name="Zhang C.L."/>
            <person name="Bowser S.S."/>
            <person name="Dean A.J."/>
            <person name="Beveridge T.J."/>
        </authorList>
    </citation>
    <scope>NUCLEOTIDE SEQUENCE [LARGE SCALE GENOMIC DNA]</scope>
    <source>
        <strain evidence="3">ATCC BAA-1437 / JCM 17883 / MC-1</strain>
    </source>
</reference>
<dbReference type="Proteomes" id="UP000002586">
    <property type="component" value="Chromosome"/>
</dbReference>
<feature type="transmembrane region" description="Helical" evidence="1">
    <location>
        <begin position="45"/>
        <end position="68"/>
    </location>
</feature>
<gene>
    <name evidence="2" type="ordered locus">Mmc1_1934</name>
</gene>
<feature type="transmembrane region" description="Helical" evidence="1">
    <location>
        <begin position="74"/>
        <end position="95"/>
    </location>
</feature>
<dbReference type="KEGG" id="mgm:Mmc1_1934"/>
<reference evidence="3" key="1">
    <citation type="journal article" date="2009" name="Appl. Environ. Microbiol.">
        <title>Complete genome sequence of the chemolithoautotrophic marine magnetotactic coccus strain MC-1.</title>
        <authorList>
            <person name="Schubbe S."/>
            <person name="Williams T.J."/>
            <person name="Xie G."/>
            <person name="Kiss H.E."/>
            <person name="Brettin T.S."/>
            <person name="Martinez D."/>
            <person name="Ross C.A."/>
            <person name="Schuler D."/>
            <person name="Cox B.L."/>
            <person name="Nealson K.H."/>
            <person name="Bazylinski D.A."/>
        </authorList>
    </citation>
    <scope>NUCLEOTIDE SEQUENCE [LARGE SCALE GENOMIC DNA]</scope>
    <source>
        <strain evidence="3">ATCC BAA-1437 / JCM 17883 / MC-1</strain>
    </source>
</reference>
<proteinExistence type="predicted"/>
<accession>A0L8Z9</accession>
<dbReference type="HOGENOM" id="CLU_1018641_0_0_5"/>
<keyword evidence="3" id="KW-1185">Reference proteome</keyword>
<evidence type="ECO:0000313" key="2">
    <source>
        <dbReference type="EMBL" id="ABK44442.1"/>
    </source>
</evidence>
<evidence type="ECO:0000256" key="1">
    <source>
        <dbReference type="SAM" id="Phobius"/>
    </source>
</evidence>
<organism evidence="2 3">
    <name type="scientific">Magnetococcus marinus (strain ATCC BAA-1437 / JCM 17883 / MC-1)</name>
    <dbReference type="NCBI Taxonomy" id="156889"/>
    <lineage>
        <taxon>Bacteria</taxon>
        <taxon>Pseudomonadati</taxon>
        <taxon>Pseudomonadota</taxon>
        <taxon>Magnetococcia</taxon>
        <taxon>Magnetococcales</taxon>
        <taxon>Magnetococcaceae</taxon>
        <taxon>Magnetococcus</taxon>
    </lineage>
</organism>
<sequence length="273" mass="31190">MTLAETMQPWDFTQATMLIIGITQGMLWLLLLISKLPLGRMRGMLSCGSSVLVTLMVLGGLALYALLGAPCIHFMYWSMFLTLVGMVSIGWLLWWDRRTHKMEGWPLYAVILLYGLVTLSVQLSLGPHMQRCYVQFTAERPPSSLMARLETSAMDEQKGVFKSMAMREHFQMPWHYLCVEKSGLRQSAAYLQQHTGVVLDQKPLAVGIRAFKYWLLLADRSAEHVRYIALEQDRWQWPDFFCGPLEQSQWQMHVDAHGGLGITAHLRSKQGEP</sequence>
<dbReference type="EMBL" id="CP000471">
    <property type="protein sequence ID" value="ABK44442.1"/>
    <property type="molecule type" value="Genomic_DNA"/>
</dbReference>
<keyword evidence="1" id="KW-0812">Transmembrane</keyword>